<dbReference type="EMBL" id="BRXZ01002136">
    <property type="protein sequence ID" value="GMH55254.1"/>
    <property type="molecule type" value="Genomic_DNA"/>
</dbReference>
<dbReference type="Pfam" id="PF07719">
    <property type="entry name" value="TPR_2"/>
    <property type="match status" value="1"/>
</dbReference>
<keyword evidence="2" id="KW-0802">TPR repeat</keyword>
<keyword evidence="4" id="KW-1185">Reference proteome</keyword>
<dbReference type="Gene3D" id="1.25.40.10">
    <property type="entry name" value="Tetratricopeptide repeat domain"/>
    <property type="match status" value="1"/>
</dbReference>
<sequence length="274" mass="30126">MMTDASLIIPLASEENQTIEIFTSELNNISSDDIVNTLQNEKANSKLYLDFALAYKKIGDMESYRDILEAGVDVPIPPYDATDVEGVEIRTSKMRIFCALASTKVMEAANMSRTQGADSDITKHKVDELYAEANELFDLSDRINQFWPITWCCKGVMFLQKYELDGSSDSQKTLERAKYYFMAAMKEGGSLPCYLGLGAVSFLDKKYAESTSHYESAIRLYPALAGAPARVALGMACYKQGQIDRAKACFDRAVEMDGGLAEAVVGRGKGVDGG</sequence>
<proteinExistence type="predicted"/>
<organism evidence="3 4">
    <name type="scientific">Triparma retinervis</name>
    <dbReference type="NCBI Taxonomy" id="2557542"/>
    <lineage>
        <taxon>Eukaryota</taxon>
        <taxon>Sar</taxon>
        <taxon>Stramenopiles</taxon>
        <taxon>Ochrophyta</taxon>
        <taxon>Bolidophyceae</taxon>
        <taxon>Parmales</taxon>
        <taxon>Triparmaceae</taxon>
        <taxon>Triparma</taxon>
    </lineage>
</organism>
<gene>
    <name evidence="3" type="ORF">TrRE_jg8914</name>
</gene>
<dbReference type="PANTHER" id="PTHR14027">
    <property type="entry name" value="RNA POLYMERASE-ASSOCIATED PROTEIN CTR9"/>
    <property type="match status" value="1"/>
</dbReference>
<keyword evidence="1" id="KW-0677">Repeat</keyword>
<protein>
    <submittedName>
        <fullName evidence="3">Uncharacterized protein</fullName>
    </submittedName>
</protein>
<evidence type="ECO:0000313" key="4">
    <source>
        <dbReference type="Proteomes" id="UP001165082"/>
    </source>
</evidence>
<dbReference type="OrthoDB" id="343875at2759"/>
<evidence type="ECO:0000313" key="3">
    <source>
        <dbReference type="EMBL" id="GMH55254.1"/>
    </source>
</evidence>
<reference evidence="3" key="1">
    <citation type="submission" date="2022-07" db="EMBL/GenBank/DDBJ databases">
        <title>Genome analysis of Parmales, a sister group of diatoms, reveals the evolutionary specialization of diatoms from phago-mixotrophs to photoautotrophs.</title>
        <authorList>
            <person name="Ban H."/>
            <person name="Sato S."/>
            <person name="Yoshikawa S."/>
            <person name="Kazumasa Y."/>
            <person name="Nakamura Y."/>
            <person name="Ichinomiya M."/>
            <person name="Saitoh K."/>
            <person name="Sato N."/>
            <person name="Blanc-Mathieu R."/>
            <person name="Endo H."/>
            <person name="Kuwata A."/>
            <person name="Ogata H."/>
        </authorList>
    </citation>
    <scope>NUCLEOTIDE SEQUENCE</scope>
</reference>
<dbReference type="InterPro" id="IPR031101">
    <property type="entry name" value="Ctr9"/>
</dbReference>
<dbReference type="PANTHER" id="PTHR14027:SF2">
    <property type="entry name" value="RNA POLYMERASE-ASSOCIATED PROTEIN CTR9 HOMOLOG"/>
    <property type="match status" value="1"/>
</dbReference>
<dbReference type="InterPro" id="IPR011990">
    <property type="entry name" value="TPR-like_helical_dom_sf"/>
</dbReference>
<name>A0A9W6ZRI2_9STRA</name>
<dbReference type="AlphaFoldDB" id="A0A9W6ZRI2"/>
<dbReference type="SUPFAM" id="SSF48452">
    <property type="entry name" value="TPR-like"/>
    <property type="match status" value="1"/>
</dbReference>
<dbReference type="GO" id="GO:0016593">
    <property type="term" value="C:Cdc73/Paf1 complex"/>
    <property type="evidence" value="ECO:0007669"/>
    <property type="project" value="TreeGrafter"/>
</dbReference>
<accession>A0A9W6ZRI2</accession>
<dbReference type="InterPro" id="IPR019734">
    <property type="entry name" value="TPR_rpt"/>
</dbReference>
<evidence type="ECO:0000256" key="1">
    <source>
        <dbReference type="ARBA" id="ARBA00022737"/>
    </source>
</evidence>
<dbReference type="SMART" id="SM00028">
    <property type="entry name" value="TPR"/>
    <property type="match status" value="2"/>
</dbReference>
<dbReference type="GO" id="GO:0006355">
    <property type="term" value="P:regulation of DNA-templated transcription"/>
    <property type="evidence" value="ECO:0007669"/>
    <property type="project" value="InterPro"/>
</dbReference>
<feature type="non-terminal residue" evidence="3">
    <location>
        <position position="274"/>
    </location>
</feature>
<evidence type="ECO:0000256" key="2">
    <source>
        <dbReference type="ARBA" id="ARBA00022803"/>
    </source>
</evidence>
<dbReference type="GO" id="GO:0000993">
    <property type="term" value="F:RNA polymerase II complex binding"/>
    <property type="evidence" value="ECO:0007669"/>
    <property type="project" value="TreeGrafter"/>
</dbReference>
<dbReference type="Proteomes" id="UP001165082">
    <property type="component" value="Unassembled WGS sequence"/>
</dbReference>
<comment type="caution">
    <text evidence="3">The sequence shown here is derived from an EMBL/GenBank/DDBJ whole genome shotgun (WGS) entry which is preliminary data.</text>
</comment>
<dbReference type="GO" id="GO:0006368">
    <property type="term" value="P:transcription elongation by RNA polymerase II"/>
    <property type="evidence" value="ECO:0007669"/>
    <property type="project" value="TreeGrafter"/>
</dbReference>
<dbReference type="InterPro" id="IPR013105">
    <property type="entry name" value="TPR_2"/>
</dbReference>